<evidence type="ECO:0000313" key="2">
    <source>
        <dbReference type="Proteomes" id="UP000000771"/>
    </source>
</evidence>
<dbReference type="EMBL" id="CP001631">
    <property type="protein sequence ID" value="ACU53954.1"/>
    <property type="molecule type" value="Genomic_DNA"/>
</dbReference>
<name>C7LYZ6_ACIFD</name>
<dbReference type="InterPro" id="IPR027396">
    <property type="entry name" value="DsrEFH-like"/>
</dbReference>
<organism evidence="1 2">
    <name type="scientific">Acidimicrobium ferrooxidans (strain DSM 10331 / JCM 15462 / NBRC 103882 / ICP)</name>
    <dbReference type="NCBI Taxonomy" id="525909"/>
    <lineage>
        <taxon>Bacteria</taxon>
        <taxon>Bacillati</taxon>
        <taxon>Actinomycetota</taxon>
        <taxon>Acidimicrobiia</taxon>
        <taxon>Acidimicrobiales</taxon>
        <taxon>Acidimicrobiaceae</taxon>
        <taxon>Acidimicrobium</taxon>
    </lineage>
</organism>
<dbReference type="SUPFAM" id="SSF75169">
    <property type="entry name" value="DsrEFH-like"/>
    <property type="match status" value="1"/>
</dbReference>
<accession>C7LYZ6</accession>
<dbReference type="HOGENOM" id="CLU_127515_4_1_11"/>
<dbReference type="PANTHER" id="PTHR37691:SF1">
    <property type="entry name" value="BLR3518 PROTEIN"/>
    <property type="match status" value="1"/>
</dbReference>
<evidence type="ECO:0000313" key="1">
    <source>
        <dbReference type="EMBL" id="ACU53954.1"/>
    </source>
</evidence>
<dbReference type="KEGG" id="afo:Afer_1016"/>
<reference evidence="1 2" key="1">
    <citation type="journal article" date="2009" name="Stand. Genomic Sci.">
        <title>Complete genome sequence of Acidimicrobium ferrooxidans type strain (ICP).</title>
        <authorList>
            <person name="Clum A."/>
            <person name="Nolan M."/>
            <person name="Lang E."/>
            <person name="Glavina Del Rio T."/>
            <person name="Tice H."/>
            <person name="Copeland A."/>
            <person name="Cheng J.F."/>
            <person name="Lucas S."/>
            <person name="Chen F."/>
            <person name="Bruce D."/>
            <person name="Goodwin L."/>
            <person name="Pitluck S."/>
            <person name="Ivanova N."/>
            <person name="Mavrommatis K."/>
            <person name="Mikhailova N."/>
            <person name="Pati A."/>
            <person name="Chen A."/>
            <person name="Palaniappan K."/>
            <person name="Goker M."/>
            <person name="Spring S."/>
            <person name="Land M."/>
            <person name="Hauser L."/>
            <person name="Chang Y.J."/>
            <person name="Jeffries C.C."/>
            <person name="Chain P."/>
            <person name="Bristow J."/>
            <person name="Eisen J.A."/>
            <person name="Markowitz V."/>
            <person name="Hugenholtz P."/>
            <person name="Kyrpides N.C."/>
            <person name="Klenk H.P."/>
            <person name="Lapidus A."/>
        </authorList>
    </citation>
    <scope>NUCLEOTIDE SEQUENCE [LARGE SCALE GENOMIC DNA]</scope>
    <source>
        <strain evidence="2">DSM 10331 / JCM 15462 / NBRC 103882 / ICP</strain>
    </source>
</reference>
<dbReference type="OrthoDB" id="5113984at2"/>
<sequence>MIARGALIHVTTDDLDALRAALGSAANLHRAAPDLTIEVVCQGAAVRRLLAPSPLEPLLSPALEWRRVLACDNSLQALGATSSDLASDVGHVPAAIAHLVARQGDGWAYVKLP</sequence>
<dbReference type="AlphaFoldDB" id="C7LYZ6"/>
<dbReference type="Proteomes" id="UP000000771">
    <property type="component" value="Chromosome"/>
</dbReference>
<gene>
    <name evidence="1" type="ordered locus">Afer_1016</name>
</gene>
<protein>
    <submittedName>
        <fullName evidence="1">Uncharacterized protein</fullName>
    </submittedName>
</protein>
<dbReference type="PANTHER" id="PTHR37691">
    <property type="entry name" value="BLR3518 PROTEIN"/>
    <property type="match status" value="1"/>
</dbReference>
<dbReference type="STRING" id="525909.Afer_1016"/>
<dbReference type="RefSeq" id="WP_015798440.1">
    <property type="nucleotide sequence ID" value="NC_013124.1"/>
</dbReference>
<proteinExistence type="predicted"/>
<dbReference type="eggNOG" id="COG1416">
    <property type="taxonomic scope" value="Bacteria"/>
</dbReference>
<keyword evidence="2" id="KW-1185">Reference proteome</keyword>
<dbReference type="Gene3D" id="3.40.1260.10">
    <property type="entry name" value="DsrEFH-like"/>
    <property type="match status" value="1"/>
</dbReference>